<evidence type="ECO:0000313" key="2">
    <source>
        <dbReference type="Proteomes" id="UP001604277"/>
    </source>
</evidence>
<proteinExistence type="predicted"/>
<sequence length="105" mass="11512">MARELFSRIISNIVKDIDVGGMNSIMHAPMSFFDPTPSGRAIKSAVPRSKILNNTFRKILQSCGRITGRSTLVGENSMTSANQSVSDFVSQEFIRFDLGEKIGGE</sequence>
<gene>
    <name evidence="1" type="ORF">Fot_03884</name>
</gene>
<evidence type="ECO:0000313" key="1">
    <source>
        <dbReference type="EMBL" id="KAL2559145.1"/>
    </source>
</evidence>
<accession>A0ABD1XEZ4</accession>
<organism evidence="1 2">
    <name type="scientific">Forsythia ovata</name>
    <dbReference type="NCBI Taxonomy" id="205694"/>
    <lineage>
        <taxon>Eukaryota</taxon>
        <taxon>Viridiplantae</taxon>
        <taxon>Streptophyta</taxon>
        <taxon>Embryophyta</taxon>
        <taxon>Tracheophyta</taxon>
        <taxon>Spermatophyta</taxon>
        <taxon>Magnoliopsida</taxon>
        <taxon>eudicotyledons</taxon>
        <taxon>Gunneridae</taxon>
        <taxon>Pentapetalae</taxon>
        <taxon>asterids</taxon>
        <taxon>lamiids</taxon>
        <taxon>Lamiales</taxon>
        <taxon>Oleaceae</taxon>
        <taxon>Forsythieae</taxon>
        <taxon>Forsythia</taxon>
    </lineage>
</organism>
<dbReference type="EMBL" id="JBFOLJ010000001">
    <property type="protein sequence ID" value="KAL2559145.1"/>
    <property type="molecule type" value="Genomic_DNA"/>
</dbReference>
<protein>
    <submittedName>
        <fullName evidence="1">Uncharacterized protein</fullName>
    </submittedName>
</protein>
<keyword evidence="2" id="KW-1185">Reference proteome</keyword>
<name>A0ABD1XEZ4_9LAMI</name>
<dbReference type="AlphaFoldDB" id="A0ABD1XEZ4"/>
<reference evidence="2" key="1">
    <citation type="submission" date="2024-07" db="EMBL/GenBank/DDBJ databases">
        <title>Two chromosome-level genome assemblies of Korean endemic species Abeliophyllum distichum and Forsythia ovata (Oleaceae).</title>
        <authorList>
            <person name="Jang H."/>
        </authorList>
    </citation>
    <scope>NUCLEOTIDE SEQUENCE [LARGE SCALE GENOMIC DNA]</scope>
</reference>
<comment type="caution">
    <text evidence="1">The sequence shown here is derived from an EMBL/GenBank/DDBJ whole genome shotgun (WGS) entry which is preliminary data.</text>
</comment>
<dbReference type="Proteomes" id="UP001604277">
    <property type="component" value="Unassembled WGS sequence"/>
</dbReference>